<feature type="region of interest" description="Disordered" evidence="1">
    <location>
        <begin position="1520"/>
        <end position="1541"/>
    </location>
</feature>
<feature type="compositionally biased region" description="Low complexity" evidence="1">
    <location>
        <begin position="832"/>
        <end position="844"/>
    </location>
</feature>
<feature type="compositionally biased region" description="Basic and acidic residues" evidence="1">
    <location>
        <begin position="1294"/>
        <end position="1304"/>
    </location>
</feature>
<proteinExistence type="predicted"/>
<evidence type="ECO:0000313" key="2">
    <source>
        <dbReference type="EMBL" id="CAL5227443.1"/>
    </source>
</evidence>
<evidence type="ECO:0000256" key="1">
    <source>
        <dbReference type="SAM" id="MobiDB-lite"/>
    </source>
</evidence>
<dbReference type="Proteomes" id="UP001497392">
    <property type="component" value="Unassembled WGS sequence"/>
</dbReference>
<evidence type="ECO:0000313" key="3">
    <source>
        <dbReference type="Proteomes" id="UP001497392"/>
    </source>
</evidence>
<feature type="region of interest" description="Disordered" evidence="1">
    <location>
        <begin position="1276"/>
        <end position="1422"/>
    </location>
</feature>
<gene>
    <name evidence="2" type="primary">g10408</name>
    <name evidence="2" type="ORF">VP750_LOCUS9349</name>
</gene>
<accession>A0ABP1GCB7</accession>
<feature type="compositionally biased region" description="Polar residues" evidence="1">
    <location>
        <begin position="1338"/>
        <end position="1349"/>
    </location>
</feature>
<sequence>MQSPRQSGREGDIPDSISQAQARLWEGLSALSERLDVLHAALRELVVRRYRERDVAAVEAGRLGEAEFLPADEEPGYREQWQQNREAAFAAAMEFSKGSQIEEAAKCLYLAEVVLIESAVPAKEPSSLFNRSSESCRGQLVTVLGEVVLDESMPAAGVPFCMASFQKASPVLGDIPAAQVDAVQRLMAALASRGLGASRPREALALLNHALGSERLLVEGRLQEYCTCLSAVLSACSSLQPDLASSLLLCFNMAGLCAAMMQAKPAASEQALLRGSRGSTGPSEAARLLLDFSLKTSAVPGGTAAAIQLLQGIAAAGGLAAYLNACLAVVLAAESAEAKAEGTAWLTSLQLDEVSLPALTEAIVQVTNALNEAESARHEVPYAFIQHLLQAPAALEALHSSLNSVSGAQDEEGRPQADGIWTAAVGDSARQPPAATAASSSSGSAAAHGSSVLLIPVQSRNETASCIEQLVGACLQSILRRFGSGLDGQSISEELTQLLALLMEPVGSHPWLVDWLWVLYKEALQPFLVLAGPASDGMAVMRFREMWGCLPWHQATFHSAAPEGLADLGAYLLAPDHGALDLLHALSWESVLAMLAPAVRPGAKLDDRAQQWATQLALLALQCMVLLPHAQLPAWLQSLSQPLGEEPASAGPLRLAHVISAADSKALEDTLCAEVEGIPFLLQPLVDIPLLVKGNPEVELQKVAALLTSAARFSGKPEVAALASRVQQGLMFKSVGRGFINSQAHAEPEAAHASSAAEVRECWHLRAEDHSRLVTESLLPLASLHAAAVMTAPSIRHLSEGAESDIASSKSTQAAKWSAPQLSQLVNRLDTQNSSSASQAGQQAHVRNARPRPQSRLAMRSMAQSEHQGNEGAIAGKGSGASFIAAAAPAHALLSCIIAHARTFLTVDPMPFANAEAPLQDSAPASRPAAEHRNGEAAVTQATSRLQEGKQQSIGAASKQSGVALLNKAKSVARQLQLPGRLRSDQKSRIISAEIASVRDIQIHIAGLIDDACKQGDPNLALSLLRVGCTMPALRGMPLGAALLESLLVSVMKTLQLAASGAGVRQTGTSDTHPGRRSSYTEQALAAAIEPSSPSGLGPEQHCQDSPASRLLQCLAGLDSEEVLQVCADASALQSPLLQAVASEKARHLVTEQEQASWRHNVSEVLRAAAQAEAQPEHPAHIAGVWLAVLLWLEDGRWRKLRSGGAPTDALEALLDSLSRRTLLLSLPAQPEPASAHMAGAVLDDYAPLAPVESSSAPKEGKSSSLSRFTQKVSGMVPSFRSDSSGSPKATHAQTERLDEDVPARARSKTLAKFRGKLFGSKNKQPPGTVEIPPSAFDYQSSMSMQQTHGGPLETIPSGDYTDDVSEMDHNSSQGAPEGQGQHFGVPGLSVRTSPSRTHSEEGAPASASRQEHTSGARDTASKLALDVRRALKIGRKAEVAAAEAAAQAAEEQEAAEAATDLVIRLGLAAFAVSAYIKTVLCPSMSSYTPRMSSASLAADLASSGGAFANALLQRQSASVSSLHGHSQGGTPRMASTSQLGTPTASLDKLQREDMLMHELDQVLETRAELDSLEEIANCPMVAMRIESYSRFLTAAPEMLQSTRSVAEFEARLVDLLFPEVPLLQCLAQQ</sequence>
<organism evidence="2 3">
    <name type="scientific">Coccomyxa viridis</name>
    <dbReference type="NCBI Taxonomy" id="1274662"/>
    <lineage>
        <taxon>Eukaryota</taxon>
        <taxon>Viridiplantae</taxon>
        <taxon>Chlorophyta</taxon>
        <taxon>core chlorophytes</taxon>
        <taxon>Trebouxiophyceae</taxon>
        <taxon>Trebouxiophyceae incertae sedis</taxon>
        <taxon>Coccomyxaceae</taxon>
        <taxon>Coccomyxa</taxon>
    </lineage>
</organism>
<protein>
    <submittedName>
        <fullName evidence="2">G10408 protein</fullName>
    </submittedName>
</protein>
<keyword evidence="3" id="KW-1185">Reference proteome</keyword>
<name>A0ABP1GCB7_9CHLO</name>
<feature type="region of interest" description="Disordered" evidence="1">
    <location>
        <begin position="830"/>
        <end position="874"/>
    </location>
</feature>
<dbReference type="EMBL" id="CAXHTA020000017">
    <property type="protein sequence ID" value="CAL5227443.1"/>
    <property type="molecule type" value="Genomic_DNA"/>
</dbReference>
<comment type="caution">
    <text evidence="2">The sequence shown here is derived from an EMBL/GenBank/DDBJ whole genome shotgun (WGS) entry which is preliminary data.</text>
</comment>
<feature type="compositionally biased region" description="Basic residues" evidence="1">
    <location>
        <begin position="1306"/>
        <end position="1316"/>
    </location>
</feature>
<reference evidence="2 3" key="1">
    <citation type="submission" date="2024-06" db="EMBL/GenBank/DDBJ databases">
        <authorList>
            <person name="Kraege A."/>
            <person name="Thomma B."/>
        </authorList>
    </citation>
    <scope>NUCLEOTIDE SEQUENCE [LARGE SCALE GENOMIC DNA]</scope>
</reference>